<evidence type="ECO:0000256" key="2">
    <source>
        <dbReference type="ARBA" id="ARBA00006840"/>
    </source>
</evidence>
<evidence type="ECO:0000256" key="3">
    <source>
        <dbReference type="ARBA" id="ARBA00022692"/>
    </source>
</evidence>
<evidence type="ECO:0000256" key="6">
    <source>
        <dbReference type="PIRSR" id="PIRSR002419-1"/>
    </source>
</evidence>
<dbReference type="InterPro" id="IPR000301">
    <property type="entry name" value="Tetraspanin_animals"/>
</dbReference>
<dbReference type="CTD" id="967"/>
<sequence>MAVEGGMKCVKYLLFFFNFLFWICGLALIVVGILVQVALHKTLMIDDATASGAPILLIVIGVVIFFISFFGCCGAWKENYCMVTMFAILLGLIILVEFAAAIAGYIFRNKISDVVQDSLTEMITKYNSSSEEFRDTVDKMQLDLKCCGVNSSSDWRNFKDDGKSVPDSCCLKPSPGCGDMTMTDPDKVYQKGCHDAVEEALKKNLLWVIVAAVVIAFLQISGLVFACLLMRGIRSGYEVM</sequence>
<dbReference type="InterPro" id="IPR018499">
    <property type="entry name" value="Tetraspanin/Peripherin"/>
</dbReference>
<evidence type="ECO:0000256" key="7">
    <source>
        <dbReference type="RuleBase" id="RU361218"/>
    </source>
</evidence>
<evidence type="ECO:0000256" key="4">
    <source>
        <dbReference type="ARBA" id="ARBA00022989"/>
    </source>
</evidence>
<reference evidence="8" key="2">
    <citation type="submission" date="2025-08" db="UniProtKB">
        <authorList>
            <consortium name="Ensembl"/>
        </authorList>
    </citation>
    <scope>IDENTIFICATION</scope>
</reference>
<dbReference type="InterPro" id="IPR008952">
    <property type="entry name" value="Tetraspanin_EC2_sf"/>
</dbReference>
<evidence type="ECO:0000256" key="1">
    <source>
        <dbReference type="ARBA" id="ARBA00004141"/>
    </source>
</evidence>
<comment type="similarity">
    <text evidence="2 7">Belongs to the tetraspanin (TM4SF) family.</text>
</comment>
<feature type="transmembrane region" description="Helical" evidence="7">
    <location>
        <begin position="12"/>
        <end position="35"/>
    </location>
</feature>
<dbReference type="Ensembl" id="ENSCSET00000033970.1">
    <property type="protein sequence ID" value="ENSCSEP00000033536.1"/>
    <property type="gene ID" value="ENSCSEG00000021524.1"/>
</dbReference>
<dbReference type="FunCoup" id="A0A3P8X5V1">
    <property type="interactions" value="215"/>
</dbReference>
<reference evidence="8 9" key="1">
    <citation type="journal article" date="2014" name="Nat. Genet.">
        <title>Whole-genome sequence of a flatfish provides insights into ZW sex chromosome evolution and adaptation to a benthic lifestyle.</title>
        <authorList>
            <person name="Chen S."/>
            <person name="Zhang G."/>
            <person name="Shao C."/>
            <person name="Huang Q."/>
            <person name="Liu G."/>
            <person name="Zhang P."/>
            <person name="Song W."/>
            <person name="An N."/>
            <person name="Chalopin D."/>
            <person name="Volff J.N."/>
            <person name="Hong Y."/>
            <person name="Li Q."/>
            <person name="Sha Z."/>
            <person name="Zhou H."/>
            <person name="Xie M."/>
            <person name="Yu Q."/>
            <person name="Liu Y."/>
            <person name="Xiang H."/>
            <person name="Wang N."/>
            <person name="Wu K."/>
            <person name="Yang C."/>
            <person name="Zhou Q."/>
            <person name="Liao X."/>
            <person name="Yang L."/>
            <person name="Hu Q."/>
            <person name="Zhang J."/>
            <person name="Meng L."/>
            <person name="Jin L."/>
            <person name="Tian Y."/>
            <person name="Lian J."/>
            <person name="Yang J."/>
            <person name="Miao G."/>
            <person name="Liu S."/>
            <person name="Liang Z."/>
            <person name="Yan F."/>
            <person name="Li Y."/>
            <person name="Sun B."/>
            <person name="Zhang H."/>
            <person name="Zhang J."/>
            <person name="Zhu Y."/>
            <person name="Du M."/>
            <person name="Zhao Y."/>
            <person name="Schartl M."/>
            <person name="Tang Q."/>
            <person name="Wang J."/>
        </authorList>
    </citation>
    <scope>NUCLEOTIDE SEQUENCE</scope>
</reference>
<dbReference type="PIRSF" id="PIRSF002419">
    <property type="entry name" value="Tetraspanin"/>
    <property type="match status" value="1"/>
</dbReference>
<keyword evidence="5 7" id="KW-0472">Membrane</keyword>
<dbReference type="PANTHER" id="PTHR19282">
    <property type="entry name" value="TETRASPANIN"/>
    <property type="match status" value="1"/>
</dbReference>
<feature type="transmembrane region" description="Helical" evidence="7">
    <location>
        <begin position="205"/>
        <end position="230"/>
    </location>
</feature>
<dbReference type="GeneTree" id="ENSGT00940000156832"/>
<comment type="subcellular location">
    <subcellularLocation>
        <location evidence="1 7">Membrane</location>
        <topology evidence="1 7">Multi-pass membrane protein</topology>
    </subcellularLocation>
</comment>
<dbReference type="Pfam" id="PF00335">
    <property type="entry name" value="Tetraspanin"/>
    <property type="match status" value="1"/>
</dbReference>
<accession>A0A3P8X5V1</accession>
<dbReference type="RefSeq" id="XP_008317721.1">
    <property type="nucleotide sequence ID" value="XM_008319499.3"/>
</dbReference>
<dbReference type="InParanoid" id="A0A3P8X5V1"/>
<evidence type="ECO:0000313" key="9">
    <source>
        <dbReference type="Proteomes" id="UP000265120"/>
    </source>
</evidence>
<dbReference type="STRING" id="244447.ENSCSEP00000033536"/>
<dbReference type="SUPFAM" id="SSF48652">
    <property type="entry name" value="Tetraspanin"/>
    <property type="match status" value="1"/>
</dbReference>
<dbReference type="InterPro" id="IPR018503">
    <property type="entry name" value="Tetraspanin_CS"/>
</dbReference>
<dbReference type="PROSITE" id="PS00421">
    <property type="entry name" value="TM4_1"/>
    <property type="match status" value="1"/>
</dbReference>
<dbReference type="PRINTS" id="PR00259">
    <property type="entry name" value="TMFOUR"/>
</dbReference>
<keyword evidence="6" id="KW-1015">Disulfide bond</keyword>
<keyword evidence="9" id="KW-1185">Reference proteome</keyword>
<proteinExistence type="inferred from homology"/>
<dbReference type="KEGG" id="csem:103385569"/>
<dbReference type="AlphaFoldDB" id="A0A3P8X5V1"/>
<dbReference type="GO" id="GO:1900746">
    <property type="term" value="P:regulation of vascular endothelial growth factor signaling pathway"/>
    <property type="evidence" value="ECO:0007669"/>
    <property type="project" value="TreeGrafter"/>
</dbReference>
<dbReference type="PANTHER" id="PTHR19282:SF456">
    <property type="entry name" value="CD63 MOLECULE"/>
    <property type="match status" value="1"/>
</dbReference>
<name>A0A3P8X5V1_CYNSE</name>
<dbReference type="OMA" id="YHMIMAF"/>
<feature type="disulfide bond" evidence="6">
    <location>
        <begin position="146"/>
        <end position="177"/>
    </location>
</feature>
<dbReference type="GO" id="GO:0005886">
    <property type="term" value="C:plasma membrane"/>
    <property type="evidence" value="ECO:0007669"/>
    <property type="project" value="TreeGrafter"/>
</dbReference>
<feature type="transmembrane region" description="Helical" evidence="7">
    <location>
        <begin position="55"/>
        <end position="76"/>
    </location>
</feature>
<dbReference type="GO" id="GO:0035188">
    <property type="term" value="P:hatching"/>
    <property type="evidence" value="ECO:0007669"/>
    <property type="project" value="Ensembl"/>
</dbReference>
<dbReference type="Gene3D" id="1.10.1450.10">
    <property type="entry name" value="Tetraspanin"/>
    <property type="match status" value="1"/>
</dbReference>
<reference evidence="8" key="3">
    <citation type="submission" date="2025-09" db="UniProtKB">
        <authorList>
            <consortium name="Ensembl"/>
        </authorList>
    </citation>
    <scope>IDENTIFICATION</scope>
</reference>
<keyword evidence="3 7" id="KW-0812">Transmembrane</keyword>
<protein>
    <recommendedName>
        <fullName evidence="7">Tetraspanin</fullName>
    </recommendedName>
</protein>
<organism evidence="8 9">
    <name type="scientific">Cynoglossus semilaevis</name>
    <name type="common">Tongue sole</name>
    <dbReference type="NCBI Taxonomy" id="244447"/>
    <lineage>
        <taxon>Eukaryota</taxon>
        <taxon>Metazoa</taxon>
        <taxon>Chordata</taxon>
        <taxon>Craniata</taxon>
        <taxon>Vertebrata</taxon>
        <taxon>Euteleostomi</taxon>
        <taxon>Actinopterygii</taxon>
        <taxon>Neopterygii</taxon>
        <taxon>Teleostei</taxon>
        <taxon>Neoteleostei</taxon>
        <taxon>Acanthomorphata</taxon>
        <taxon>Carangaria</taxon>
        <taxon>Pleuronectiformes</taxon>
        <taxon>Pleuronectoidei</taxon>
        <taxon>Cynoglossidae</taxon>
        <taxon>Cynoglossinae</taxon>
        <taxon>Cynoglossus</taxon>
    </lineage>
</organism>
<dbReference type="OrthoDB" id="10033535at2759"/>
<evidence type="ECO:0000313" key="8">
    <source>
        <dbReference type="Ensembl" id="ENSCSEP00000033536.1"/>
    </source>
</evidence>
<dbReference type="GeneID" id="103385569"/>
<feature type="transmembrane region" description="Helical" evidence="7">
    <location>
        <begin position="83"/>
        <end position="107"/>
    </location>
</feature>
<evidence type="ECO:0000256" key="5">
    <source>
        <dbReference type="ARBA" id="ARBA00023136"/>
    </source>
</evidence>
<keyword evidence="4 7" id="KW-1133">Transmembrane helix</keyword>
<dbReference type="Proteomes" id="UP000265120">
    <property type="component" value="Chromosome 10"/>
</dbReference>